<comment type="subcellular location">
    <subcellularLocation>
        <location evidence="11">Endoplasmic reticulum membrane</location>
    </subcellularLocation>
    <subcellularLocation>
        <location evidence="11">Nucleus membrane</location>
    </subcellularLocation>
</comment>
<dbReference type="InterPro" id="IPR007292">
    <property type="entry name" value="Nuclear_fusion_Kar5"/>
</dbReference>
<reference evidence="12" key="2">
    <citation type="journal article" date="2023" name="IMA Fungus">
        <title>Comparative genomic study of the Penicillium genus elucidates a diverse pangenome and 15 lateral gene transfer events.</title>
        <authorList>
            <person name="Petersen C."/>
            <person name="Sorensen T."/>
            <person name="Nielsen M.R."/>
            <person name="Sondergaard T.E."/>
            <person name="Sorensen J.L."/>
            <person name="Fitzpatrick D.A."/>
            <person name="Frisvad J.C."/>
            <person name="Nielsen K.L."/>
        </authorList>
    </citation>
    <scope>NUCLEOTIDE SEQUENCE</scope>
    <source>
        <strain evidence="12">IBT 30069</strain>
    </source>
</reference>
<keyword evidence="8 11" id="KW-0472">Membrane</keyword>
<evidence type="ECO:0000256" key="7">
    <source>
        <dbReference type="ARBA" id="ARBA00022989"/>
    </source>
</evidence>
<evidence type="ECO:0000256" key="8">
    <source>
        <dbReference type="ARBA" id="ARBA00023136"/>
    </source>
</evidence>
<sequence length="498" mass="54789">MSLVAASERILLPIFTGADDRNNAVSHIDTKDPHRDAIFTEAAQLLDSLKSSPSCHRVAATRLITSCQTLDGKDAHNRGEYEALDLTRSVYAARLAICELDGAGASIPPVCLPLTTSPPHSRSRFPFGIRSKPHDPESDDYPKEMLEPCLKTLESRPQWWTSYSNNRQNAMVICQATRMETQKDELLNLHQSIVDSSAKLNNGLKAALQNSDMDSARNKEFLESVQELQKRILAEMEESDLALHDTFVGLLNEVEAGIDTMTALFTSSLSNLQNETANLGKNIANISGQVDTLQQSLTASHETEILRSNEVLRVHEENSLVSQQLASDMHLALETNMNSDLMLISGRMAKLDSSLEWLTSRLIQVLEQENKLAYQLETMEKSVETSANKANELQAAQYEQFKALEAQAQVHKEIQFAAQLSKALIEKAAATAANLQATIEDAAVKAKSIPNFQLGGFLTWATATGMLLLIGTLNATAAIGVFFMVLGGKLAFSYLRHF</sequence>
<accession>A0A9W9F570</accession>
<keyword evidence="6 11" id="KW-0256">Endoplasmic reticulum</keyword>
<keyword evidence="3 11" id="KW-0415">Karyogamy</keyword>
<comment type="caution">
    <text evidence="12">The sequence shown here is derived from an EMBL/GenBank/DDBJ whole genome shotgun (WGS) entry which is preliminary data.</text>
</comment>
<gene>
    <name evidence="12" type="ORF">N7456_009608</name>
</gene>
<dbReference type="PANTHER" id="PTHR28012">
    <property type="entry name" value="NUCLEAR FUSION PROTEIN KAR5"/>
    <property type="match status" value="1"/>
</dbReference>
<evidence type="ECO:0000256" key="4">
    <source>
        <dbReference type="ARBA" id="ARBA00022692"/>
    </source>
</evidence>
<feature type="transmembrane region" description="Helical" evidence="11">
    <location>
        <begin position="457"/>
        <end position="486"/>
    </location>
</feature>
<keyword evidence="5 11" id="KW-0732">Signal</keyword>
<organism evidence="12 13">
    <name type="scientific">Penicillium angulare</name>
    <dbReference type="NCBI Taxonomy" id="116970"/>
    <lineage>
        <taxon>Eukaryota</taxon>
        <taxon>Fungi</taxon>
        <taxon>Dikarya</taxon>
        <taxon>Ascomycota</taxon>
        <taxon>Pezizomycotina</taxon>
        <taxon>Eurotiomycetes</taxon>
        <taxon>Eurotiomycetidae</taxon>
        <taxon>Eurotiales</taxon>
        <taxon>Aspergillaceae</taxon>
        <taxon>Penicillium</taxon>
    </lineage>
</organism>
<keyword evidence="13" id="KW-1185">Reference proteome</keyword>
<dbReference type="GO" id="GO:0005789">
    <property type="term" value="C:endoplasmic reticulum membrane"/>
    <property type="evidence" value="ECO:0007669"/>
    <property type="project" value="UniProtKB-SubCell"/>
</dbReference>
<dbReference type="Proteomes" id="UP001149165">
    <property type="component" value="Unassembled WGS sequence"/>
</dbReference>
<evidence type="ECO:0000256" key="6">
    <source>
        <dbReference type="ARBA" id="ARBA00022824"/>
    </source>
</evidence>
<protein>
    <recommendedName>
        <fullName evidence="14">Nuclear membrane fusion protein Kar5</fullName>
    </recommendedName>
</protein>
<name>A0A9W9F570_9EURO</name>
<dbReference type="OrthoDB" id="5311848at2759"/>
<dbReference type="AlphaFoldDB" id="A0A9W9F570"/>
<keyword evidence="9" id="KW-0325">Glycoprotein</keyword>
<dbReference type="EMBL" id="JAPQKH010000006">
    <property type="protein sequence ID" value="KAJ5093747.1"/>
    <property type="molecule type" value="Genomic_DNA"/>
</dbReference>
<dbReference type="Pfam" id="PF04163">
    <property type="entry name" value="Tht1"/>
    <property type="match status" value="1"/>
</dbReference>
<dbReference type="GO" id="GO:0031965">
    <property type="term" value="C:nuclear membrane"/>
    <property type="evidence" value="ECO:0007669"/>
    <property type="project" value="UniProtKB-SubCell"/>
</dbReference>
<proteinExistence type="inferred from homology"/>
<reference evidence="12" key="1">
    <citation type="submission" date="2022-11" db="EMBL/GenBank/DDBJ databases">
        <authorList>
            <person name="Petersen C."/>
        </authorList>
    </citation>
    <scope>NUCLEOTIDE SEQUENCE</scope>
    <source>
        <strain evidence="12">IBT 30069</strain>
    </source>
</reference>
<comment type="similarity">
    <text evidence="2 11">Belongs to the KAR5 family.</text>
</comment>
<dbReference type="GO" id="GO:0000742">
    <property type="term" value="P:karyogamy involved in conjugation with cellular fusion"/>
    <property type="evidence" value="ECO:0007669"/>
    <property type="project" value="UniProtKB-UniRule"/>
</dbReference>
<dbReference type="GO" id="GO:0048288">
    <property type="term" value="P:nuclear membrane fusion involved in karyogamy"/>
    <property type="evidence" value="ECO:0007669"/>
    <property type="project" value="UniProtKB-UniRule"/>
</dbReference>
<evidence type="ECO:0000313" key="12">
    <source>
        <dbReference type="EMBL" id="KAJ5093747.1"/>
    </source>
</evidence>
<comment type="function">
    <text evidence="1 11">Required for nuclear membrane fusion during karyogamy.</text>
</comment>
<keyword evidence="7 11" id="KW-1133">Transmembrane helix</keyword>
<evidence type="ECO:0000256" key="10">
    <source>
        <dbReference type="ARBA" id="ARBA00023242"/>
    </source>
</evidence>
<evidence type="ECO:0000256" key="1">
    <source>
        <dbReference type="ARBA" id="ARBA00003389"/>
    </source>
</evidence>
<evidence type="ECO:0000256" key="3">
    <source>
        <dbReference type="ARBA" id="ARBA00022459"/>
    </source>
</evidence>
<evidence type="ECO:0000256" key="9">
    <source>
        <dbReference type="ARBA" id="ARBA00023180"/>
    </source>
</evidence>
<evidence type="ECO:0000256" key="11">
    <source>
        <dbReference type="RuleBase" id="RU368082"/>
    </source>
</evidence>
<evidence type="ECO:0000256" key="2">
    <source>
        <dbReference type="ARBA" id="ARBA00010473"/>
    </source>
</evidence>
<dbReference type="PANTHER" id="PTHR28012:SF1">
    <property type="entry name" value="NUCLEAR FUSION PROTEIN KAR5"/>
    <property type="match status" value="1"/>
</dbReference>
<evidence type="ECO:0008006" key="14">
    <source>
        <dbReference type="Google" id="ProtNLM"/>
    </source>
</evidence>
<keyword evidence="10 11" id="KW-0539">Nucleus</keyword>
<evidence type="ECO:0000313" key="13">
    <source>
        <dbReference type="Proteomes" id="UP001149165"/>
    </source>
</evidence>
<keyword evidence="4 11" id="KW-0812">Transmembrane</keyword>
<evidence type="ECO:0000256" key="5">
    <source>
        <dbReference type="ARBA" id="ARBA00022729"/>
    </source>
</evidence>